<organism evidence="4 5">
    <name type="scientific">Streptomyces aurantiacus</name>
    <dbReference type="NCBI Taxonomy" id="47760"/>
    <lineage>
        <taxon>Bacteria</taxon>
        <taxon>Bacillati</taxon>
        <taxon>Actinomycetota</taxon>
        <taxon>Actinomycetes</taxon>
        <taxon>Kitasatosporales</taxon>
        <taxon>Streptomycetaceae</taxon>
        <taxon>Streptomyces</taxon>
        <taxon>Streptomyces aurantiacus group</taxon>
    </lineage>
</organism>
<dbReference type="NCBIfam" id="NF047832">
    <property type="entry name" value="caspase_w_EACC1"/>
    <property type="match status" value="1"/>
</dbReference>
<dbReference type="AlphaFoldDB" id="A0A7G1NYA2"/>
<gene>
    <name evidence="4" type="ORF">GCM10017557_27880</name>
</gene>
<dbReference type="GO" id="GO:0006508">
    <property type="term" value="P:proteolysis"/>
    <property type="evidence" value="ECO:0007669"/>
    <property type="project" value="InterPro"/>
</dbReference>
<dbReference type="RefSeq" id="WP_190850327.1">
    <property type="nucleotide sequence ID" value="NZ_AP023440.1"/>
</dbReference>
<sequence length="598" mass="63766">MTLPDPAASRAVLIGVDKYAVLDRLPAVTNNLRGMEELLTGPGSWGLDPKHCAVLRDPESPVKVFDAVHAAGKEATDALFVYFAGHGLPSPQLSLFLGLPNSHLGRLYDSVDYDQLRSLIQECPARRRVVVLDCCYGGMAMHGRMGLELPLADLTCIEGTYLMTASAAEKTAMAPEGEDYTAFTGELLKAAAEGVPDGPELLDMGALFTHVRRELRAKGRPVPQQWAGELGQHIALSRNRWTPVPGPEAKAYATALREAAARAGGDVEQLLGDPSLVRRYLRGQSVAPREFVVALSAHGVVLPQAALTRLHTLRRTAQRTAPDTQTQILYWQEEVKLLGSRLAQAGDYSHTIEGELTAARERVRQLDTKVRVLQGQVERLREEKPTRAEAVVEAAVAVSVGEPRGRHRQGGPAGPGSPAVETGTGPKPGRSMGCGGASALLATLALVYLTIVGIDSVGSVTLVYDSGRRPALVGGAVASNDGPAGPQHMWEVVGSVESVFRPDGDAAVDRLLGGLTVSVPKGCADRTVHWRITVDGESVDEGSLTGKREHRVTVDLAQRGVPGKVGFRAWWDGGGSCESFGLVLGSPRLSKSFDLIAW</sequence>
<evidence type="ECO:0000259" key="3">
    <source>
        <dbReference type="Pfam" id="PF00656"/>
    </source>
</evidence>
<feature type="coiled-coil region" evidence="1">
    <location>
        <begin position="356"/>
        <end position="383"/>
    </location>
</feature>
<accession>A0A7G1NYA2</accession>
<reference evidence="4 5" key="1">
    <citation type="journal article" date="2014" name="Int. J. Syst. Evol. Microbiol.">
        <title>Complete genome sequence of Corynebacterium casei LMG S-19264T (=DSM 44701T), isolated from a smear-ripened cheese.</title>
        <authorList>
            <consortium name="US DOE Joint Genome Institute (JGI-PGF)"/>
            <person name="Walter F."/>
            <person name="Albersmeier A."/>
            <person name="Kalinowski J."/>
            <person name="Ruckert C."/>
        </authorList>
    </citation>
    <scope>NUCLEOTIDE SEQUENCE [LARGE SCALE GENOMIC DNA]</scope>
    <source>
        <strain evidence="4 5">JCM 4677</strain>
    </source>
</reference>
<feature type="domain" description="Peptidase C14 caspase" evidence="3">
    <location>
        <begin position="10"/>
        <end position="225"/>
    </location>
</feature>
<protein>
    <recommendedName>
        <fullName evidence="3">Peptidase C14 caspase domain-containing protein</fullName>
    </recommendedName>
</protein>
<dbReference type="Gene3D" id="3.40.50.1460">
    <property type="match status" value="1"/>
</dbReference>
<evidence type="ECO:0000256" key="1">
    <source>
        <dbReference type="SAM" id="Coils"/>
    </source>
</evidence>
<dbReference type="InterPro" id="IPR029030">
    <property type="entry name" value="Caspase-like_dom_sf"/>
</dbReference>
<evidence type="ECO:0000313" key="5">
    <source>
        <dbReference type="Proteomes" id="UP000516444"/>
    </source>
</evidence>
<name>A0A7G1NYA2_9ACTN</name>
<dbReference type="EMBL" id="AP023440">
    <property type="protein sequence ID" value="BCL27929.1"/>
    <property type="molecule type" value="Genomic_DNA"/>
</dbReference>
<feature type="region of interest" description="Disordered" evidence="2">
    <location>
        <begin position="402"/>
        <end position="431"/>
    </location>
</feature>
<keyword evidence="1" id="KW-0175">Coiled coil</keyword>
<dbReference type="Pfam" id="PF00656">
    <property type="entry name" value="Peptidase_C14"/>
    <property type="match status" value="1"/>
</dbReference>
<evidence type="ECO:0000256" key="2">
    <source>
        <dbReference type="SAM" id="MobiDB-lite"/>
    </source>
</evidence>
<dbReference type="GO" id="GO:0004197">
    <property type="term" value="F:cysteine-type endopeptidase activity"/>
    <property type="evidence" value="ECO:0007669"/>
    <property type="project" value="InterPro"/>
</dbReference>
<proteinExistence type="predicted"/>
<dbReference type="Proteomes" id="UP000516444">
    <property type="component" value="Chromosome"/>
</dbReference>
<dbReference type="InterPro" id="IPR011600">
    <property type="entry name" value="Pept_C14_caspase"/>
</dbReference>
<dbReference type="KEGG" id="sgm:GCM10017557_27880"/>
<evidence type="ECO:0000313" key="4">
    <source>
        <dbReference type="EMBL" id="BCL27929.1"/>
    </source>
</evidence>
<dbReference type="SUPFAM" id="SSF52129">
    <property type="entry name" value="Caspase-like"/>
    <property type="match status" value="1"/>
</dbReference>
<keyword evidence="5" id="KW-1185">Reference proteome</keyword>